<keyword evidence="2" id="KW-1185">Reference proteome</keyword>
<dbReference type="AlphaFoldDB" id="A0AAV5M7I3"/>
<name>A0AAV5M7I3_9ROSI</name>
<accession>A0AAV5M7I3</accession>
<reference evidence="1 2" key="1">
    <citation type="journal article" date="2021" name="Commun. Biol.">
        <title>The genome of Shorea leprosula (Dipterocarpaceae) highlights the ecological relevance of drought in aseasonal tropical rainforests.</title>
        <authorList>
            <person name="Ng K.K.S."/>
            <person name="Kobayashi M.J."/>
            <person name="Fawcett J.A."/>
            <person name="Hatakeyama M."/>
            <person name="Paape T."/>
            <person name="Ng C.H."/>
            <person name="Ang C.C."/>
            <person name="Tnah L.H."/>
            <person name="Lee C.T."/>
            <person name="Nishiyama T."/>
            <person name="Sese J."/>
            <person name="O'Brien M.J."/>
            <person name="Copetti D."/>
            <person name="Mohd Noor M.I."/>
            <person name="Ong R.C."/>
            <person name="Putra M."/>
            <person name="Sireger I.Z."/>
            <person name="Indrioko S."/>
            <person name="Kosugi Y."/>
            <person name="Izuno A."/>
            <person name="Isagi Y."/>
            <person name="Lee S.L."/>
            <person name="Shimizu K.K."/>
        </authorList>
    </citation>
    <scope>NUCLEOTIDE SEQUENCE [LARGE SCALE GENOMIC DNA]</scope>
    <source>
        <strain evidence="1">214</strain>
    </source>
</reference>
<sequence>MKMMPILSECRRHSRAQPQVQQGVGSGAAWRRLGCSRAQAQVQQARGRSRA</sequence>
<dbReference type="EMBL" id="BPVZ01000198">
    <property type="protein sequence ID" value="GKV45788.1"/>
    <property type="molecule type" value="Genomic_DNA"/>
</dbReference>
<comment type="caution">
    <text evidence="1">The sequence shown here is derived from an EMBL/GenBank/DDBJ whole genome shotgun (WGS) entry which is preliminary data.</text>
</comment>
<gene>
    <name evidence="1" type="ORF">SLEP1_g52832</name>
</gene>
<evidence type="ECO:0000313" key="1">
    <source>
        <dbReference type="EMBL" id="GKV45788.1"/>
    </source>
</evidence>
<proteinExistence type="predicted"/>
<evidence type="ECO:0000313" key="2">
    <source>
        <dbReference type="Proteomes" id="UP001054252"/>
    </source>
</evidence>
<protein>
    <submittedName>
        <fullName evidence="1">Uncharacterized protein</fullName>
    </submittedName>
</protein>
<dbReference type="Proteomes" id="UP001054252">
    <property type="component" value="Unassembled WGS sequence"/>
</dbReference>
<organism evidence="1 2">
    <name type="scientific">Rubroshorea leprosula</name>
    <dbReference type="NCBI Taxonomy" id="152421"/>
    <lineage>
        <taxon>Eukaryota</taxon>
        <taxon>Viridiplantae</taxon>
        <taxon>Streptophyta</taxon>
        <taxon>Embryophyta</taxon>
        <taxon>Tracheophyta</taxon>
        <taxon>Spermatophyta</taxon>
        <taxon>Magnoliopsida</taxon>
        <taxon>eudicotyledons</taxon>
        <taxon>Gunneridae</taxon>
        <taxon>Pentapetalae</taxon>
        <taxon>rosids</taxon>
        <taxon>malvids</taxon>
        <taxon>Malvales</taxon>
        <taxon>Dipterocarpaceae</taxon>
        <taxon>Rubroshorea</taxon>
    </lineage>
</organism>